<feature type="compositionally biased region" description="Basic and acidic residues" evidence="1">
    <location>
        <begin position="38"/>
        <end position="48"/>
    </location>
</feature>
<feature type="region of interest" description="Disordered" evidence="1">
    <location>
        <begin position="38"/>
        <end position="58"/>
    </location>
</feature>
<accession>A0AAQ3P2F6</accession>
<dbReference type="Proteomes" id="UP001374535">
    <property type="component" value="Chromosome 2"/>
</dbReference>
<organism evidence="2 3">
    <name type="scientific">Vigna mungo</name>
    <name type="common">Black gram</name>
    <name type="synonym">Phaseolus mungo</name>
    <dbReference type="NCBI Taxonomy" id="3915"/>
    <lineage>
        <taxon>Eukaryota</taxon>
        <taxon>Viridiplantae</taxon>
        <taxon>Streptophyta</taxon>
        <taxon>Embryophyta</taxon>
        <taxon>Tracheophyta</taxon>
        <taxon>Spermatophyta</taxon>
        <taxon>Magnoliopsida</taxon>
        <taxon>eudicotyledons</taxon>
        <taxon>Gunneridae</taxon>
        <taxon>Pentapetalae</taxon>
        <taxon>rosids</taxon>
        <taxon>fabids</taxon>
        <taxon>Fabales</taxon>
        <taxon>Fabaceae</taxon>
        <taxon>Papilionoideae</taxon>
        <taxon>50 kb inversion clade</taxon>
        <taxon>NPAAA clade</taxon>
        <taxon>indigoferoid/millettioid clade</taxon>
        <taxon>Phaseoleae</taxon>
        <taxon>Vigna</taxon>
    </lineage>
</organism>
<protein>
    <submittedName>
        <fullName evidence="2">Uncharacterized protein</fullName>
    </submittedName>
</protein>
<evidence type="ECO:0000313" key="3">
    <source>
        <dbReference type="Proteomes" id="UP001374535"/>
    </source>
</evidence>
<name>A0AAQ3P2F6_VIGMU</name>
<gene>
    <name evidence="2" type="ORF">V8G54_008063</name>
</gene>
<proteinExistence type="predicted"/>
<evidence type="ECO:0000256" key="1">
    <source>
        <dbReference type="SAM" id="MobiDB-lite"/>
    </source>
</evidence>
<dbReference type="EMBL" id="CP144699">
    <property type="protein sequence ID" value="WVZ20741.1"/>
    <property type="molecule type" value="Genomic_DNA"/>
</dbReference>
<keyword evidence="3" id="KW-1185">Reference proteome</keyword>
<sequence length="110" mass="13235">MANQEHQWKAIKILKAWKKGGNDGLAWWTTLERIFGRKKEKKQKEGGGKKHIHSSRHLEKKREDFFSFWRRSRFWKRNWRVVQGFGEETHQECISLLPFDTTCSSLFDGR</sequence>
<evidence type="ECO:0000313" key="2">
    <source>
        <dbReference type="EMBL" id="WVZ20741.1"/>
    </source>
</evidence>
<dbReference type="AlphaFoldDB" id="A0AAQ3P2F6"/>
<reference evidence="2 3" key="1">
    <citation type="journal article" date="2023" name="Life. Sci Alliance">
        <title>Evolutionary insights into 3D genome organization and epigenetic landscape of Vigna mungo.</title>
        <authorList>
            <person name="Junaid A."/>
            <person name="Singh B."/>
            <person name="Bhatia S."/>
        </authorList>
    </citation>
    <scope>NUCLEOTIDE SEQUENCE [LARGE SCALE GENOMIC DNA]</scope>
    <source>
        <strain evidence="2">Urdbean</strain>
    </source>
</reference>